<dbReference type="RefSeq" id="WP_124294899.1">
    <property type="nucleotide sequence ID" value="NZ_BDES01000002.1"/>
</dbReference>
<dbReference type="AlphaFoldDB" id="A0A401WQ58"/>
<gene>
    <name evidence="1" type="ORF">NBRC3188_0111</name>
</gene>
<dbReference type="Proteomes" id="UP000287300">
    <property type="component" value="Unassembled WGS sequence"/>
</dbReference>
<evidence type="ECO:0000313" key="1">
    <source>
        <dbReference type="EMBL" id="GCD51414.1"/>
    </source>
</evidence>
<proteinExistence type="predicted"/>
<evidence type="ECO:0000313" key="2">
    <source>
        <dbReference type="Proteomes" id="UP000287300"/>
    </source>
</evidence>
<organism evidence="1 2">
    <name type="scientific">Acetobacter pasteurianus NBRC 3188</name>
    <dbReference type="NCBI Taxonomy" id="1226663"/>
    <lineage>
        <taxon>Bacteria</taxon>
        <taxon>Pseudomonadati</taxon>
        <taxon>Pseudomonadota</taxon>
        <taxon>Alphaproteobacteria</taxon>
        <taxon>Acetobacterales</taxon>
        <taxon>Acetobacteraceae</taxon>
        <taxon>Acetobacter</taxon>
    </lineage>
</organism>
<name>A0A401WQ58_ACEPA</name>
<accession>A0A401WQ58</accession>
<comment type="caution">
    <text evidence="1">The sequence shown here is derived from an EMBL/GenBank/DDBJ whole genome shotgun (WGS) entry which is preliminary data.</text>
</comment>
<protein>
    <submittedName>
        <fullName evidence="1">Uncharacterized protein</fullName>
    </submittedName>
</protein>
<dbReference type="EMBL" id="BDES01000002">
    <property type="protein sequence ID" value="GCD51414.1"/>
    <property type="molecule type" value="Genomic_DNA"/>
</dbReference>
<sequence length="585" mass="66397">MIISSEPLIVSRGCGETCDHVFRGSGNESIDLIQGSEFDVMQIFDEARDNHDKYAVCHFKINPKRNITHEQMLQSVCMLAVEFGFDPDTCTIVRHRKAKAGEPDADEHYHLYASWRNSAGKCLDSSYMRVRQEKISRTSEFLFGHDIVKGRHQVAVIRQLRDEGKTAMADHIEVHTPDLYEPVQSAFTAIQHQSALRQGVNLGKLRQTIRDLRITSESFSEMVEGLSSLGVSIQKGEKANTYIIVNNENNKFLGSANRLFEMKKGEFANLYEALQQGKDTTFALPEGHTPVKASEMTGEGVLAPAPQAIPESTPMPSVPKVTKSFIPKLTAKGIPSGSGASDIKADHFAMTDGMSREQKASIAFQNEEAERKASMEKEVLANQQKFADDLLQMMSDFEKQWKHVPKEPFSDPASRNSVKIREKHKSILKPLRARYHVEQQKWFNGSSTRKALQEFNNALKKLRYDRDDFKALDILNNESDFLYCLNWMADFYVAGRERKHREWQADNSVKSYLKAKKDFDELYGYIQKTGDAELLRNALKNPIYALQQMRKTKEIEESMTAMGQGQDKVISIEQTVPYITSLENS</sequence>
<reference evidence="1 2" key="1">
    <citation type="submission" date="2016-06" db="EMBL/GenBank/DDBJ databases">
        <title>Acetobacter pasteurianus NBRC 3188 whole genome sequencing project.</title>
        <authorList>
            <person name="Matsutani M."/>
            <person name="Shiwa Y."/>
            <person name="Okamoto-Kainuma A."/>
            <person name="Ishikawa M."/>
            <person name="Koizumi Y."/>
            <person name="Yoshikawa H."/>
            <person name="Yakushi T."/>
            <person name="Matsushita K."/>
        </authorList>
    </citation>
    <scope>NUCLEOTIDE SEQUENCE [LARGE SCALE GENOMIC DNA]</scope>
    <source>
        <strain evidence="1 2">NBRC 3188</strain>
    </source>
</reference>